<feature type="compositionally biased region" description="Polar residues" evidence="5">
    <location>
        <begin position="901"/>
        <end position="910"/>
    </location>
</feature>
<dbReference type="InterPro" id="IPR019775">
    <property type="entry name" value="WD40_repeat_CS"/>
</dbReference>
<evidence type="ECO:0000313" key="7">
    <source>
        <dbReference type="Proteomes" id="UP000078561"/>
    </source>
</evidence>
<dbReference type="STRING" id="4829.A0A163IZ07"/>
<keyword evidence="7" id="KW-1185">Reference proteome</keyword>
<comment type="similarity">
    <text evidence="1">Belongs to the WD repeat EIPR1 family.</text>
</comment>
<dbReference type="PANTHER" id="PTHR14205:SF15">
    <property type="entry name" value="EARP AND GARP COMPLEX-INTERACTING PROTEIN 1"/>
    <property type="match status" value="1"/>
</dbReference>
<dbReference type="PROSITE" id="PS00678">
    <property type="entry name" value="WD_REPEATS_1"/>
    <property type="match status" value="1"/>
</dbReference>
<feature type="region of interest" description="Disordered" evidence="5">
    <location>
        <begin position="740"/>
        <end position="987"/>
    </location>
</feature>
<dbReference type="GO" id="GO:0016567">
    <property type="term" value="P:protein ubiquitination"/>
    <property type="evidence" value="ECO:0007669"/>
    <property type="project" value="TreeGrafter"/>
</dbReference>
<feature type="compositionally biased region" description="Low complexity" evidence="5">
    <location>
        <begin position="191"/>
        <end position="207"/>
    </location>
</feature>
<feature type="repeat" description="WD" evidence="4">
    <location>
        <begin position="278"/>
        <end position="313"/>
    </location>
</feature>
<feature type="compositionally biased region" description="Low complexity" evidence="5">
    <location>
        <begin position="660"/>
        <end position="670"/>
    </location>
</feature>
<keyword evidence="2 4" id="KW-0853">WD repeat</keyword>
<accession>A0A163IZ07</accession>
<dbReference type="InParanoid" id="A0A163IZ07"/>
<feature type="compositionally biased region" description="Basic and acidic residues" evidence="5">
    <location>
        <begin position="830"/>
        <end position="841"/>
    </location>
</feature>
<feature type="region of interest" description="Disordered" evidence="5">
    <location>
        <begin position="649"/>
        <end position="708"/>
    </location>
</feature>
<feature type="compositionally biased region" description="Basic residues" evidence="5">
    <location>
        <begin position="684"/>
        <end position="693"/>
    </location>
</feature>
<evidence type="ECO:0000256" key="1">
    <source>
        <dbReference type="ARBA" id="ARBA00005672"/>
    </source>
</evidence>
<feature type="compositionally biased region" description="Basic and acidic residues" evidence="5">
    <location>
        <begin position="776"/>
        <end position="787"/>
    </location>
</feature>
<dbReference type="Pfam" id="PF00400">
    <property type="entry name" value="WD40"/>
    <property type="match status" value="2"/>
</dbReference>
<keyword evidence="3" id="KW-0677">Repeat</keyword>
<dbReference type="Proteomes" id="UP000078561">
    <property type="component" value="Unassembled WGS sequence"/>
</dbReference>
<proteinExistence type="inferred from homology"/>
<dbReference type="SMART" id="SM00320">
    <property type="entry name" value="WD40"/>
    <property type="match status" value="5"/>
</dbReference>
<dbReference type="InterPro" id="IPR040323">
    <property type="entry name" value="EIPR1"/>
</dbReference>
<dbReference type="AlphaFoldDB" id="A0A163IZ07"/>
<evidence type="ECO:0000256" key="5">
    <source>
        <dbReference type="SAM" id="MobiDB-lite"/>
    </source>
</evidence>
<name>A0A163IZ07_ABSGL</name>
<dbReference type="SUPFAM" id="SSF50978">
    <property type="entry name" value="WD40 repeat-like"/>
    <property type="match status" value="1"/>
</dbReference>
<feature type="repeat" description="WD" evidence="4">
    <location>
        <begin position="323"/>
        <end position="357"/>
    </location>
</feature>
<dbReference type="Gene3D" id="2.130.10.10">
    <property type="entry name" value="YVTN repeat-like/Quinoprotein amine dehydrogenase"/>
    <property type="match status" value="1"/>
</dbReference>
<protein>
    <submittedName>
        <fullName evidence="6">Uncharacterized protein</fullName>
    </submittedName>
</protein>
<evidence type="ECO:0000256" key="4">
    <source>
        <dbReference type="PROSITE-ProRule" id="PRU00221"/>
    </source>
</evidence>
<dbReference type="InterPro" id="IPR001680">
    <property type="entry name" value="WD40_rpt"/>
</dbReference>
<feature type="compositionally biased region" description="Polar residues" evidence="5">
    <location>
        <begin position="972"/>
        <end position="987"/>
    </location>
</feature>
<feature type="compositionally biased region" description="Pro residues" evidence="5">
    <location>
        <begin position="860"/>
        <end position="869"/>
    </location>
</feature>
<organism evidence="6">
    <name type="scientific">Absidia glauca</name>
    <name type="common">Pin mould</name>
    <dbReference type="NCBI Taxonomy" id="4829"/>
    <lineage>
        <taxon>Eukaryota</taxon>
        <taxon>Fungi</taxon>
        <taxon>Fungi incertae sedis</taxon>
        <taxon>Mucoromycota</taxon>
        <taxon>Mucoromycotina</taxon>
        <taxon>Mucoromycetes</taxon>
        <taxon>Mucorales</taxon>
        <taxon>Cunninghamellaceae</taxon>
        <taxon>Absidia</taxon>
    </lineage>
</organism>
<dbReference type="PROSITE" id="PS50082">
    <property type="entry name" value="WD_REPEATS_2"/>
    <property type="match status" value="2"/>
</dbReference>
<dbReference type="EMBL" id="LT550723">
    <property type="protein sequence ID" value="SAL96184.1"/>
    <property type="molecule type" value="Genomic_DNA"/>
</dbReference>
<feature type="compositionally biased region" description="Low complexity" evidence="5">
    <location>
        <begin position="751"/>
        <end position="770"/>
    </location>
</feature>
<gene>
    <name evidence="6" type="primary">ABSGL_01558.1 scaffold 1694</name>
</gene>
<dbReference type="PANTHER" id="PTHR14205">
    <property type="entry name" value="WD-REPEAT PROTEIN"/>
    <property type="match status" value="1"/>
</dbReference>
<dbReference type="InterPro" id="IPR036322">
    <property type="entry name" value="WD40_repeat_dom_sf"/>
</dbReference>
<evidence type="ECO:0000256" key="2">
    <source>
        <dbReference type="ARBA" id="ARBA00022574"/>
    </source>
</evidence>
<evidence type="ECO:0000256" key="3">
    <source>
        <dbReference type="ARBA" id="ARBA00022737"/>
    </source>
</evidence>
<feature type="region of interest" description="Disordered" evidence="5">
    <location>
        <begin position="185"/>
        <end position="207"/>
    </location>
</feature>
<dbReference type="OrthoDB" id="361494at2759"/>
<dbReference type="PROSITE" id="PS50294">
    <property type="entry name" value="WD_REPEATS_REGION"/>
    <property type="match status" value="1"/>
</dbReference>
<evidence type="ECO:0000313" key="6">
    <source>
        <dbReference type="EMBL" id="SAL96184.1"/>
    </source>
</evidence>
<sequence>MTNSTIWSHDRILLSQPKKLRMPYLCALNKSLAAPIFSEGWNEMTRGLNTHYYQLKENESYITSMAVNGSTTIAMASGNPDGHIVFIKEDVNDKEEIPPSRFHEIYQTHLNRPIYSLDWCRQHLLAGSNQAVTQLYDTHLLDSDEPDVQKLGLIGEYHSNHLPALYTAPPQKCALNSHVKSVSFSPSYGDQQTTTTTTNNNTSSTTQHFTSTITSHIELWDVNYEGKNSLRTFEPDQGAINVSHWSILSPSLLGAGGQEGLLHVIDLRQQEHQGVIWQGTHGGSILDTQFSPFIPYWLASAGDDGVVNIWDLRATCHKPLAKIDGHLGPVTSVAWANIRPEKLATTSRDGSFRMWSLLESTIPIWETCYRKANPLLQSDGAGAGAGDGEWLRKGPQLAEKEELWWPGSMVSETKVIDDDFGIVADDVLLDTNQVELVGAFGIGEWGKMNIGPLYYGDSHIQSKGSVVKALVSQCRPGQFYSVTSFGQLCSQIFRPTSRGLLDYPHRFDYNKDPLYYTIDNAIYYRHIKVAEKLIEQLKALPIDDEEAKRQGMNGKDDIILTLLFSVHNIGFAMNRQWTLKTASIYDQVSSQVNGKSTVYQNVKANDYLAYWRCRIAPGCASIFSDIPLDTGDRHPRLSSDLMQNAISDDALRMGPPSSPPQSASLASLEPMSRTSHLDLDSKPRRQSTQRLRRSSTTPNLTSDDLLTPYEDLKSMNERNSSGTLLNTGIAWKPLHRAKTALVPSQRDKRSSPSLSVSSSLKQKLQKVQQPASSNDDVTRGDSDDNQKQLDLPEQETSRPASPEEKDLKSIIKYGSFKKPLSPAHEDDIDDQRQEALDDRPKISTTMDDEESAKDQHLHPSPNPPQPDMPASPQEMDLKSIIKYGSFKQPLAQTHNDDSLHTPPTNSDQVDTTLTLSPTTTHEESHPTLRHQPSSILSPAKSLSRAFTRKLRRKKTSMSSLSPSERDPEQDRQQPQADASRPTPRNTL</sequence>
<feature type="compositionally biased region" description="Basic residues" evidence="5">
    <location>
        <begin position="946"/>
        <end position="955"/>
    </location>
</feature>
<reference evidence="6" key="1">
    <citation type="submission" date="2016-04" db="EMBL/GenBank/DDBJ databases">
        <authorList>
            <person name="Evans L.H."/>
            <person name="Alamgir A."/>
            <person name="Owens N."/>
            <person name="Weber N.D."/>
            <person name="Virtaneva K."/>
            <person name="Barbian K."/>
            <person name="Babar A."/>
            <person name="Rosenke K."/>
        </authorList>
    </citation>
    <scope>NUCLEOTIDE SEQUENCE [LARGE SCALE GENOMIC DNA]</scope>
    <source>
        <strain evidence="6">CBS 101.48</strain>
    </source>
</reference>
<dbReference type="InterPro" id="IPR015943">
    <property type="entry name" value="WD40/YVTN_repeat-like_dom_sf"/>
</dbReference>